<dbReference type="AlphaFoldDB" id="A0A2I0B815"/>
<organism evidence="1 2">
    <name type="scientific">Apostasia shenzhenica</name>
    <dbReference type="NCBI Taxonomy" id="1088818"/>
    <lineage>
        <taxon>Eukaryota</taxon>
        <taxon>Viridiplantae</taxon>
        <taxon>Streptophyta</taxon>
        <taxon>Embryophyta</taxon>
        <taxon>Tracheophyta</taxon>
        <taxon>Spermatophyta</taxon>
        <taxon>Magnoliopsida</taxon>
        <taxon>Liliopsida</taxon>
        <taxon>Asparagales</taxon>
        <taxon>Orchidaceae</taxon>
        <taxon>Apostasioideae</taxon>
        <taxon>Apostasia</taxon>
    </lineage>
</organism>
<evidence type="ECO:0000313" key="2">
    <source>
        <dbReference type="Proteomes" id="UP000236161"/>
    </source>
</evidence>
<keyword evidence="2" id="KW-1185">Reference proteome</keyword>
<accession>A0A2I0B815</accession>
<name>A0A2I0B815_9ASPA</name>
<dbReference type="Proteomes" id="UP000236161">
    <property type="component" value="Unassembled WGS sequence"/>
</dbReference>
<gene>
    <name evidence="1" type="ORF">AXF42_Ash004947</name>
</gene>
<proteinExistence type="predicted"/>
<sequence length="157" mass="17082">MSSSSSFSCCSNSSGNSAPPFCKPQLSFKLSLHLLLPFVCWTLQKSKPSVSWVLILLNKVKEWSKEVDRILNSHLHRLGLSVFVICAGRAPTTHPRRLCARSSPAPLQRASHLVVPLLSCNALPSHLHFPSLSVVIFRVARVLVAGPALALRSGNPP</sequence>
<evidence type="ECO:0000313" key="1">
    <source>
        <dbReference type="EMBL" id="PKA63937.1"/>
    </source>
</evidence>
<protein>
    <submittedName>
        <fullName evidence="1">Uncharacterized protein</fullName>
    </submittedName>
</protein>
<dbReference type="EMBL" id="KZ451906">
    <property type="protein sequence ID" value="PKA63937.1"/>
    <property type="molecule type" value="Genomic_DNA"/>
</dbReference>
<reference evidence="1 2" key="1">
    <citation type="journal article" date="2017" name="Nature">
        <title>The Apostasia genome and the evolution of orchids.</title>
        <authorList>
            <person name="Zhang G.Q."/>
            <person name="Liu K.W."/>
            <person name="Li Z."/>
            <person name="Lohaus R."/>
            <person name="Hsiao Y.Y."/>
            <person name="Niu S.C."/>
            <person name="Wang J.Y."/>
            <person name="Lin Y.C."/>
            <person name="Xu Q."/>
            <person name="Chen L.J."/>
            <person name="Yoshida K."/>
            <person name="Fujiwara S."/>
            <person name="Wang Z.W."/>
            <person name="Zhang Y.Q."/>
            <person name="Mitsuda N."/>
            <person name="Wang M."/>
            <person name="Liu G.H."/>
            <person name="Pecoraro L."/>
            <person name="Huang H.X."/>
            <person name="Xiao X.J."/>
            <person name="Lin M."/>
            <person name="Wu X.Y."/>
            <person name="Wu W.L."/>
            <person name="Chen Y.Y."/>
            <person name="Chang S.B."/>
            <person name="Sakamoto S."/>
            <person name="Ohme-Takagi M."/>
            <person name="Yagi M."/>
            <person name="Zeng S.J."/>
            <person name="Shen C.Y."/>
            <person name="Yeh C.M."/>
            <person name="Luo Y.B."/>
            <person name="Tsai W.C."/>
            <person name="Van de Peer Y."/>
            <person name="Liu Z.J."/>
        </authorList>
    </citation>
    <scope>NUCLEOTIDE SEQUENCE [LARGE SCALE GENOMIC DNA]</scope>
    <source>
        <strain evidence="2">cv. Shenzhen</strain>
        <tissue evidence="1">Stem</tissue>
    </source>
</reference>